<evidence type="ECO:0000313" key="2">
    <source>
        <dbReference type="EMBL" id="CAB3225656.1"/>
    </source>
</evidence>
<dbReference type="InterPro" id="IPR023262">
    <property type="entry name" value="AROS"/>
</dbReference>
<dbReference type="OrthoDB" id="361494at2759"/>
<proteinExistence type="predicted"/>
<accession>A0A8S0Z0J0</accession>
<gene>
    <name evidence="2" type="ORF">APLA_LOCUS2360</name>
</gene>
<comment type="caution">
    <text evidence="2">The sequence shown here is derived from an EMBL/GenBank/DDBJ whole genome shotgun (WGS) entry which is preliminary data.</text>
</comment>
<sequence length="122" mass="13601">MSLALVRQALELVDPEECLTKKRGGRVRRPAGQGYRHLSKNKSKAGKVSKSKDQIAEENIKKLLALSKPTADTSTTEKIVERAIKQKPLADKPEVKVDENKSILFPEGTESFEDFEAELFCS</sequence>
<dbReference type="AlphaFoldDB" id="A0A8S0Z0J0"/>
<evidence type="ECO:0008006" key="4">
    <source>
        <dbReference type="Google" id="ProtNLM"/>
    </source>
</evidence>
<feature type="region of interest" description="Disordered" evidence="1">
    <location>
        <begin position="24"/>
        <end position="53"/>
    </location>
</feature>
<name>A0A8S0Z0J0_ARCPL</name>
<dbReference type="EMBL" id="CADEBD010000226">
    <property type="protein sequence ID" value="CAB3225656.1"/>
    <property type="molecule type" value="Genomic_DNA"/>
</dbReference>
<reference evidence="2 3" key="1">
    <citation type="submission" date="2020-04" db="EMBL/GenBank/DDBJ databases">
        <authorList>
            <person name="Wallbank WR R."/>
            <person name="Pardo Diaz C."/>
            <person name="Kozak K."/>
            <person name="Martin S."/>
            <person name="Jiggins C."/>
            <person name="Moest M."/>
            <person name="Warren A I."/>
            <person name="Byers J.R.P. K."/>
            <person name="Montejo-Kovacevich G."/>
            <person name="Yen C E."/>
        </authorList>
    </citation>
    <scope>NUCLEOTIDE SEQUENCE [LARGE SCALE GENOMIC DNA]</scope>
</reference>
<protein>
    <recommendedName>
        <fullName evidence="4">40S ribosomal protein S19-binding protein 1</fullName>
    </recommendedName>
</protein>
<feature type="compositionally biased region" description="Basic residues" evidence="1">
    <location>
        <begin position="37"/>
        <end position="49"/>
    </location>
</feature>
<organism evidence="2 3">
    <name type="scientific">Arctia plantaginis</name>
    <name type="common">Wood tiger moth</name>
    <name type="synonym">Phalaena plantaginis</name>
    <dbReference type="NCBI Taxonomy" id="874455"/>
    <lineage>
        <taxon>Eukaryota</taxon>
        <taxon>Metazoa</taxon>
        <taxon>Ecdysozoa</taxon>
        <taxon>Arthropoda</taxon>
        <taxon>Hexapoda</taxon>
        <taxon>Insecta</taxon>
        <taxon>Pterygota</taxon>
        <taxon>Neoptera</taxon>
        <taxon>Endopterygota</taxon>
        <taxon>Lepidoptera</taxon>
        <taxon>Glossata</taxon>
        <taxon>Ditrysia</taxon>
        <taxon>Noctuoidea</taxon>
        <taxon>Erebidae</taxon>
        <taxon>Arctiinae</taxon>
        <taxon>Arctia</taxon>
    </lineage>
</organism>
<dbReference type="Pfam" id="PF15684">
    <property type="entry name" value="AROS"/>
    <property type="match status" value="1"/>
</dbReference>
<dbReference type="Proteomes" id="UP000494256">
    <property type="component" value="Unassembled WGS sequence"/>
</dbReference>
<evidence type="ECO:0000256" key="1">
    <source>
        <dbReference type="SAM" id="MobiDB-lite"/>
    </source>
</evidence>
<evidence type="ECO:0000313" key="3">
    <source>
        <dbReference type="Proteomes" id="UP000494256"/>
    </source>
</evidence>